<dbReference type="KEGG" id="agf:ET445_00660"/>
<keyword evidence="4" id="KW-1185">Reference proteome</keyword>
<reference evidence="3 4" key="1">
    <citation type="submission" date="2019-01" db="EMBL/GenBank/DDBJ databases">
        <title>Genome sequencing of strain FW100M-8.</title>
        <authorList>
            <person name="Heo J."/>
            <person name="Kim S.-J."/>
            <person name="Kim J.-S."/>
            <person name="Hong S.-B."/>
            <person name="Kwon S.-W."/>
        </authorList>
    </citation>
    <scope>NUCLEOTIDE SEQUENCE [LARGE SCALE GENOMIC DNA]</scope>
    <source>
        <strain evidence="3 4">FW100M-8</strain>
    </source>
</reference>
<accession>A0A4V0YGQ8</accession>
<feature type="domain" description="BFN" evidence="2">
    <location>
        <begin position="1"/>
        <end position="135"/>
    </location>
</feature>
<dbReference type="Proteomes" id="UP000291259">
    <property type="component" value="Chromosome"/>
</dbReference>
<dbReference type="InterPro" id="IPR036104">
    <property type="entry name" value="BFN_sf"/>
</dbReference>
<dbReference type="SUPFAM" id="SSF103256">
    <property type="entry name" value="Hypothetical protein TM0160"/>
    <property type="match status" value="1"/>
</dbReference>
<feature type="region of interest" description="Disordered" evidence="1">
    <location>
        <begin position="138"/>
        <end position="160"/>
    </location>
</feature>
<evidence type="ECO:0000313" key="4">
    <source>
        <dbReference type="Proteomes" id="UP000291259"/>
    </source>
</evidence>
<organism evidence="3 4">
    <name type="scientific">Agromyces protaetiae</name>
    <dbReference type="NCBI Taxonomy" id="2509455"/>
    <lineage>
        <taxon>Bacteria</taxon>
        <taxon>Bacillati</taxon>
        <taxon>Actinomycetota</taxon>
        <taxon>Actinomycetes</taxon>
        <taxon>Micrococcales</taxon>
        <taxon>Microbacteriaceae</taxon>
        <taxon>Agromyces</taxon>
    </lineage>
</organism>
<dbReference type="InterPro" id="IPR003729">
    <property type="entry name" value="Bi_nuclease_dom"/>
</dbReference>
<dbReference type="PANTHER" id="PTHR15160:SF1">
    <property type="entry name" value="VON HIPPEL-LINDAU DISEASE TUMOR SUPPRESSOR"/>
    <property type="match status" value="1"/>
</dbReference>
<evidence type="ECO:0000313" key="3">
    <source>
        <dbReference type="EMBL" id="QAY72061.1"/>
    </source>
</evidence>
<dbReference type="EMBL" id="CP035491">
    <property type="protein sequence ID" value="QAY72061.1"/>
    <property type="molecule type" value="Genomic_DNA"/>
</dbReference>
<dbReference type="PROSITE" id="PS51658">
    <property type="entry name" value="BFN"/>
    <property type="match status" value="1"/>
</dbReference>
<evidence type="ECO:0000259" key="2">
    <source>
        <dbReference type="PROSITE" id="PS51658"/>
    </source>
</evidence>
<dbReference type="OrthoDB" id="9788698at2"/>
<name>A0A4V0YGQ8_9MICO</name>
<protein>
    <submittedName>
        <fullName evidence="3">Bifunctional nuclease family protein</fullName>
    </submittedName>
</protein>
<dbReference type="Gene3D" id="3.10.690.10">
    <property type="entry name" value="Bifunctional nuclease domain"/>
    <property type="match status" value="1"/>
</dbReference>
<dbReference type="GO" id="GO:0004518">
    <property type="term" value="F:nuclease activity"/>
    <property type="evidence" value="ECO:0007669"/>
    <property type="project" value="InterPro"/>
</dbReference>
<dbReference type="PANTHER" id="PTHR15160">
    <property type="entry name" value="VON HIPPEL-LINDAU PROTEIN"/>
    <property type="match status" value="1"/>
</dbReference>
<dbReference type="AlphaFoldDB" id="A0A4V0YGQ8"/>
<evidence type="ECO:0000256" key="1">
    <source>
        <dbReference type="SAM" id="MobiDB-lite"/>
    </source>
</evidence>
<dbReference type="RefSeq" id="WP_129187901.1">
    <property type="nucleotide sequence ID" value="NZ_CP035491.1"/>
</dbReference>
<gene>
    <name evidence="3" type="ORF">ET445_00660</name>
</gene>
<proteinExistence type="predicted"/>
<dbReference type="Pfam" id="PF02577">
    <property type="entry name" value="BFN_dom"/>
    <property type="match status" value="1"/>
</dbReference>
<sequence>MIRITVLGIALDSLGQHIVLLKPVDEVVGEGVVLPIWIGGQEATSTLIGINGEDAPRPLGHDLMKTLLDTFGARLQRVDITRLDEGTFYADLVLQTVDGQRTLDARPSDSIALAVRAGAPIFVADDVLDEAGIPAELVEVEDDDEVPAGGARQDETDEERLEEFQKFLDDVDPDDFRG</sequence>